<dbReference type="InterPro" id="IPR007820">
    <property type="entry name" value="AbrB_fam"/>
</dbReference>
<dbReference type="Proteomes" id="UP000557392">
    <property type="component" value="Unassembled WGS sequence"/>
</dbReference>
<feature type="transmembrane region" description="Helical" evidence="1">
    <location>
        <begin position="117"/>
        <end position="135"/>
    </location>
</feature>
<evidence type="ECO:0000313" key="2">
    <source>
        <dbReference type="EMBL" id="MBB4099537.1"/>
    </source>
</evidence>
<dbReference type="PANTHER" id="PTHR38457">
    <property type="entry name" value="REGULATOR ABRB-RELATED"/>
    <property type="match status" value="1"/>
</dbReference>
<feature type="transmembrane region" description="Helical" evidence="1">
    <location>
        <begin position="141"/>
        <end position="164"/>
    </location>
</feature>
<evidence type="ECO:0000313" key="3">
    <source>
        <dbReference type="Proteomes" id="UP000557392"/>
    </source>
</evidence>
<protein>
    <recommendedName>
        <fullName evidence="4">AbrB family transcriptional regulator</fullName>
    </recommendedName>
</protein>
<evidence type="ECO:0008006" key="4">
    <source>
        <dbReference type="Google" id="ProtNLM"/>
    </source>
</evidence>
<dbReference type="PIRSF" id="PIRSF038991">
    <property type="entry name" value="Protein_AbrB"/>
    <property type="match status" value="1"/>
</dbReference>
<keyword evidence="1" id="KW-1133">Transmembrane helix</keyword>
<keyword evidence="3" id="KW-1185">Reference proteome</keyword>
<dbReference type="GO" id="GO:0010468">
    <property type="term" value="P:regulation of gene expression"/>
    <property type="evidence" value="ECO:0007669"/>
    <property type="project" value="InterPro"/>
</dbReference>
<feature type="transmembrane region" description="Helical" evidence="1">
    <location>
        <begin position="57"/>
        <end position="78"/>
    </location>
</feature>
<feature type="transmembrane region" description="Helical" evidence="1">
    <location>
        <begin position="204"/>
        <end position="225"/>
    </location>
</feature>
<keyword evidence="1" id="KW-0812">Transmembrane</keyword>
<dbReference type="EMBL" id="JACIEH010000003">
    <property type="protein sequence ID" value="MBB4099537.1"/>
    <property type="molecule type" value="Genomic_DNA"/>
</dbReference>
<dbReference type="NCBIfam" id="TIGR03082">
    <property type="entry name" value="Gneg_AbrB_dup"/>
    <property type="match status" value="2"/>
</dbReference>
<feature type="transmembrane region" description="Helical" evidence="1">
    <location>
        <begin position="84"/>
        <end position="105"/>
    </location>
</feature>
<dbReference type="Pfam" id="PF05145">
    <property type="entry name" value="AbrB"/>
    <property type="match status" value="1"/>
</dbReference>
<gene>
    <name evidence="2" type="ORF">GGR46_003109</name>
</gene>
<proteinExistence type="predicted"/>
<feature type="transmembrane region" description="Helical" evidence="1">
    <location>
        <begin position="176"/>
        <end position="198"/>
    </location>
</feature>
<comment type="caution">
    <text evidence="2">The sequence shown here is derived from an EMBL/GenBank/DDBJ whole genome shotgun (WGS) entry which is preliminary data.</text>
</comment>
<keyword evidence="1" id="KW-0472">Membrane</keyword>
<dbReference type="GO" id="GO:0016020">
    <property type="term" value="C:membrane"/>
    <property type="evidence" value="ECO:0007669"/>
    <property type="project" value="InterPro"/>
</dbReference>
<dbReference type="InterPro" id="IPR017516">
    <property type="entry name" value="AbrB_dup"/>
</dbReference>
<dbReference type="PANTHER" id="PTHR38457:SF1">
    <property type="entry name" value="REGULATOR ABRB-RELATED"/>
    <property type="match status" value="1"/>
</dbReference>
<feature type="transmembrane region" description="Helical" evidence="1">
    <location>
        <begin position="318"/>
        <end position="338"/>
    </location>
</feature>
<reference evidence="2 3" key="1">
    <citation type="submission" date="2020-08" db="EMBL/GenBank/DDBJ databases">
        <title>Genomic Encyclopedia of Type Strains, Phase IV (KMG-IV): sequencing the most valuable type-strain genomes for metagenomic binning, comparative biology and taxonomic classification.</title>
        <authorList>
            <person name="Goeker M."/>
        </authorList>
    </citation>
    <scope>NUCLEOTIDE SEQUENCE [LARGE SCALE GENOMIC DNA]</scope>
    <source>
        <strain evidence="2 3">DSM 101806</strain>
    </source>
</reference>
<sequence>MSGRTAGLWLALLAASAAGTAILEWIGLSAGLLLGPMVAAIAFSARGAGLSLPRPLFVGAQAVIGCLIAGTLDIGTFARVVTQWPLFLGVTAATLGASSLLGYLLSRWRVLPGSTAIWGSMPGAASAMVVMADAFGADARLVAFMTYTRVVCVAGAASILAAALGAHHGGDWLVTMLAPAPLIPSLATLAVAGIGAVAGLKLRIPAGALLVPMAVGIALHAMGVLRMTLPEPVLAVSYALVGWRIGLAFTRETFALAAKALPRVLLSTFVLIGFSAALSLVVARLTGIDPVSAYLAVSPGGLDSVAIIATSVPVDQPFVMAMQALRFLAVLALGPTLARAAATRFAKSNSSPSLLGEGDRDA</sequence>
<dbReference type="AlphaFoldDB" id="A0A7W6JTY8"/>
<organism evidence="2 3">
    <name type="scientific">Sphingomonas kyeonggiensis</name>
    <dbReference type="NCBI Taxonomy" id="1268553"/>
    <lineage>
        <taxon>Bacteria</taxon>
        <taxon>Pseudomonadati</taxon>
        <taxon>Pseudomonadota</taxon>
        <taxon>Alphaproteobacteria</taxon>
        <taxon>Sphingomonadales</taxon>
        <taxon>Sphingomonadaceae</taxon>
        <taxon>Sphingomonas</taxon>
    </lineage>
</organism>
<name>A0A7W6JTY8_9SPHN</name>
<evidence type="ECO:0000256" key="1">
    <source>
        <dbReference type="SAM" id="Phobius"/>
    </source>
</evidence>
<dbReference type="RefSeq" id="WP_221262823.1">
    <property type="nucleotide sequence ID" value="NZ_JACIEH010000003.1"/>
</dbReference>
<accession>A0A7W6JTY8</accession>
<feature type="transmembrane region" description="Helical" evidence="1">
    <location>
        <begin position="261"/>
        <end position="281"/>
    </location>
</feature>
<feature type="transmembrane region" description="Helical" evidence="1">
    <location>
        <begin position="293"/>
        <end position="312"/>
    </location>
</feature>